<accession>A0A151N371</accession>
<dbReference type="AlphaFoldDB" id="A0A151N371"/>
<name>A0A151N371_ALLMI</name>
<evidence type="ECO:0000313" key="2">
    <source>
        <dbReference type="Proteomes" id="UP000050525"/>
    </source>
</evidence>
<dbReference type="EMBL" id="AKHW03004108">
    <property type="protein sequence ID" value="KYO31276.1"/>
    <property type="molecule type" value="Genomic_DNA"/>
</dbReference>
<comment type="caution">
    <text evidence="1">The sequence shown here is derived from an EMBL/GenBank/DDBJ whole genome shotgun (WGS) entry which is preliminary data.</text>
</comment>
<evidence type="ECO:0000313" key="1">
    <source>
        <dbReference type="EMBL" id="KYO31276.1"/>
    </source>
</evidence>
<keyword evidence="2" id="KW-1185">Reference proteome</keyword>
<gene>
    <name evidence="1" type="ORF">Y1Q_0016988</name>
</gene>
<protein>
    <submittedName>
        <fullName evidence="1">Uncharacterized protein</fullName>
    </submittedName>
</protein>
<dbReference type="Proteomes" id="UP000050525">
    <property type="component" value="Unassembled WGS sequence"/>
</dbReference>
<organism evidence="1 2">
    <name type="scientific">Alligator mississippiensis</name>
    <name type="common">American alligator</name>
    <dbReference type="NCBI Taxonomy" id="8496"/>
    <lineage>
        <taxon>Eukaryota</taxon>
        <taxon>Metazoa</taxon>
        <taxon>Chordata</taxon>
        <taxon>Craniata</taxon>
        <taxon>Vertebrata</taxon>
        <taxon>Euteleostomi</taxon>
        <taxon>Archelosauria</taxon>
        <taxon>Archosauria</taxon>
        <taxon>Crocodylia</taxon>
        <taxon>Alligatoridae</taxon>
        <taxon>Alligatorinae</taxon>
        <taxon>Alligator</taxon>
    </lineage>
</organism>
<sequence>MVAEKRLADSWARCNEDIACKRERVTHREERIRQRDWVKQEFWTRVLALKERYLEAQQWQASMVARAVEVMEQDRWLLDAILALVVAFVLPSHQW</sequence>
<reference evidence="1 2" key="1">
    <citation type="journal article" date="2012" name="Genome Biol.">
        <title>Sequencing three crocodilian genomes to illuminate the evolution of archosaurs and amniotes.</title>
        <authorList>
            <person name="St John J.A."/>
            <person name="Braun E.L."/>
            <person name="Isberg S.R."/>
            <person name="Miles L.G."/>
            <person name="Chong A.Y."/>
            <person name="Gongora J."/>
            <person name="Dalzell P."/>
            <person name="Moran C."/>
            <person name="Bed'hom B."/>
            <person name="Abzhanov A."/>
            <person name="Burgess S.C."/>
            <person name="Cooksey A.M."/>
            <person name="Castoe T.A."/>
            <person name="Crawford N.G."/>
            <person name="Densmore L.D."/>
            <person name="Drew J.C."/>
            <person name="Edwards S.V."/>
            <person name="Faircloth B.C."/>
            <person name="Fujita M.K."/>
            <person name="Greenwold M.J."/>
            <person name="Hoffmann F.G."/>
            <person name="Howard J.M."/>
            <person name="Iguchi T."/>
            <person name="Janes D.E."/>
            <person name="Khan S.Y."/>
            <person name="Kohno S."/>
            <person name="de Koning A.J."/>
            <person name="Lance S.L."/>
            <person name="McCarthy F.M."/>
            <person name="McCormack J.E."/>
            <person name="Merchant M.E."/>
            <person name="Peterson D.G."/>
            <person name="Pollock D.D."/>
            <person name="Pourmand N."/>
            <person name="Raney B.J."/>
            <person name="Roessler K.A."/>
            <person name="Sanford J.R."/>
            <person name="Sawyer R.H."/>
            <person name="Schmidt C.J."/>
            <person name="Triplett E.W."/>
            <person name="Tuberville T.D."/>
            <person name="Venegas-Anaya M."/>
            <person name="Howard J.T."/>
            <person name="Jarvis E.D."/>
            <person name="Guillette L.J.Jr."/>
            <person name="Glenn T.C."/>
            <person name="Green R.E."/>
            <person name="Ray D.A."/>
        </authorList>
    </citation>
    <scope>NUCLEOTIDE SEQUENCE [LARGE SCALE GENOMIC DNA]</scope>
    <source>
        <strain evidence="1">KSC_2009_1</strain>
    </source>
</reference>
<proteinExistence type="predicted"/>